<dbReference type="InterPro" id="IPR050796">
    <property type="entry name" value="SCF_F-box_component"/>
</dbReference>
<name>A0A2N9J1N1_FAGSY</name>
<protein>
    <recommendedName>
        <fullName evidence="1">F-box associated beta-propeller type 1 domain-containing protein</fullName>
    </recommendedName>
</protein>
<dbReference type="AlphaFoldDB" id="A0A2N9J1N1"/>
<reference evidence="2" key="1">
    <citation type="submission" date="2018-02" db="EMBL/GenBank/DDBJ databases">
        <authorList>
            <person name="Cohen D.B."/>
            <person name="Kent A.D."/>
        </authorList>
    </citation>
    <scope>NUCLEOTIDE SEQUENCE</scope>
</reference>
<accession>A0A2N9J1N1</accession>
<dbReference type="PANTHER" id="PTHR31672">
    <property type="entry name" value="BNACNNG10540D PROTEIN"/>
    <property type="match status" value="1"/>
</dbReference>
<evidence type="ECO:0000313" key="2">
    <source>
        <dbReference type="EMBL" id="SPD30728.1"/>
    </source>
</evidence>
<dbReference type="Pfam" id="PF07734">
    <property type="entry name" value="FBA_1"/>
    <property type="match status" value="1"/>
</dbReference>
<dbReference type="EMBL" id="OIVN01006330">
    <property type="protein sequence ID" value="SPD30728.1"/>
    <property type="molecule type" value="Genomic_DNA"/>
</dbReference>
<dbReference type="NCBIfam" id="TIGR01640">
    <property type="entry name" value="F_box_assoc_1"/>
    <property type="match status" value="1"/>
</dbReference>
<dbReference type="InterPro" id="IPR017451">
    <property type="entry name" value="F-box-assoc_interact_dom"/>
</dbReference>
<proteinExistence type="predicted"/>
<organism evidence="2">
    <name type="scientific">Fagus sylvatica</name>
    <name type="common">Beechnut</name>
    <dbReference type="NCBI Taxonomy" id="28930"/>
    <lineage>
        <taxon>Eukaryota</taxon>
        <taxon>Viridiplantae</taxon>
        <taxon>Streptophyta</taxon>
        <taxon>Embryophyta</taxon>
        <taxon>Tracheophyta</taxon>
        <taxon>Spermatophyta</taxon>
        <taxon>Magnoliopsida</taxon>
        <taxon>eudicotyledons</taxon>
        <taxon>Gunneridae</taxon>
        <taxon>Pentapetalae</taxon>
        <taxon>rosids</taxon>
        <taxon>fabids</taxon>
        <taxon>Fagales</taxon>
        <taxon>Fagaceae</taxon>
        <taxon>Fagus</taxon>
    </lineage>
</organism>
<dbReference type="InterPro" id="IPR006527">
    <property type="entry name" value="F-box-assoc_dom_typ1"/>
</dbReference>
<sequence length="205" mass="23256">MCYSKWSGPKAVQLAKAEVYTLSTDSWRRVVIPVGSLSGYIHNPQHKPCIFFNGALHSIAYINNHNFILCFDVNDERFREIMLPDNYLDGYSPDLCYFKQLVVIKGLLGLVVFHHLSDVCLIWVMREYGVVESWTQRIESVDLGGRFYGCTDSGELLIGRIDSGLVSLDPDSLNEKNLGIGIQRPRSLRYTTDFMENLVLVDGVN</sequence>
<evidence type="ECO:0000259" key="1">
    <source>
        <dbReference type="Pfam" id="PF07734"/>
    </source>
</evidence>
<gene>
    <name evidence="2" type="ORF">FSB_LOCUS58610</name>
</gene>
<dbReference type="PANTHER" id="PTHR31672:SF13">
    <property type="entry name" value="F-BOX PROTEIN CPR30-LIKE"/>
    <property type="match status" value="1"/>
</dbReference>
<feature type="domain" description="F-box associated beta-propeller type 1" evidence="1">
    <location>
        <begin position="15"/>
        <end position="169"/>
    </location>
</feature>